<evidence type="ECO:0000313" key="3">
    <source>
        <dbReference type="WBParaSite" id="SCUD_0000175801-mRNA-1"/>
    </source>
</evidence>
<organism evidence="3">
    <name type="scientific">Schistosoma curassoni</name>
    <dbReference type="NCBI Taxonomy" id="6186"/>
    <lineage>
        <taxon>Eukaryota</taxon>
        <taxon>Metazoa</taxon>
        <taxon>Spiralia</taxon>
        <taxon>Lophotrochozoa</taxon>
        <taxon>Platyhelminthes</taxon>
        <taxon>Trematoda</taxon>
        <taxon>Digenea</taxon>
        <taxon>Strigeidida</taxon>
        <taxon>Schistosomatoidea</taxon>
        <taxon>Schistosomatidae</taxon>
        <taxon>Schistosoma</taxon>
    </lineage>
</organism>
<evidence type="ECO:0000313" key="1">
    <source>
        <dbReference type="EMBL" id="VDO69711.1"/>
    </source>
</evidence>
<dbReference type="EMBL" id="UZAK01001497">
    <property type="protein sequence ID" value="VDO69711.1"/>
    <property type="molecule type" value="Genomic_DNA"/>
</dbReference>
<dbReference type="AlphaFoldDB" id="A0A183JGD8"/>
<keyword evidence="2" id="KW-1185">Reference proteome</keyword>
<reference evidence="3" key="1">
    <citation type="submission" date="2016-06" db="UniProtKB">
        <authorList>
            <consortium name="WormBaseParasite"/>
        </authorList>
    </citation>
    <scope>IDENTIFICATION</scope>
</reference>
<dbReference type="WBParaSite" id="SCUD_0000175801-mRNA-1">
    <property type="protein sequence ID" value="SCUD_0000175801-mRNA-1"/>
    <property type="gene ID" value="SCUD_0000175801"/>
</dbReference>
<name>A0A183JGD8_9TREM</name>
<dbReference type="STRING" id="6186.A0A183JGD8"/>
<gene>
    <name evidence="1" type="ORF">SCUD_LOCUS1759</name>
</gene>
<reference evidence="1 2" key="2">
    <citation type="submission" date="2018-11" db="EMBL/GenBank/DDBJ databases">
        <authorList>
            <consortium name="Pathogen Informatics"/>
        </authorList>
    </citation>
    <scope>NUCLEOTIDE SEQUENCE [LARGE SCALE GENOMIC DNA]</scope>
    <source>
        <strain evidence="1">Dakar</strain>
        <strain evidence="2">Dakar, Senegal</strain>
    </source>
</reference>
<protein>
    <submittedName>
        <fullName evidence="3">NUC173 domain-containing protein</fullName>
    </submittedName>
</protein>
<evidence type="ECO:0000313" key="2">
    <source>
        <dbReference type="Proteomes" id="UP000279833"/>
    </source>
</evidence>
<accession>A0A183JGD8</accession>
<dbReference type="Proteomes" id="UP000279833">
    <property type="component" value="Unassembled WGS sequence"/>
</dbReference>
<sequence>MVEPAGTSVPANRARETGKIDLQRSWFLPLLSRAVPQKPIALSIFHKHILPLADRALAVASVYSSATVLSDKTKPPNNALITLSIKVACQLWSSLNMFVHHSPIDWSELSTGGLGCRLIKELNSAPALRPIILHTFRRLAKLAVGNDLAITVMRGGAKTAIPNMLSLYETLDTFTQHSLKQKIQATLSYYLPILSSKDPQLSKPLRKRVCRVLESICAGSTSQTDEFLNVHFDDVIRMIYSLTRKPGTNNSTTVTSLTDKSLKIDNNLTETIEEKLTTLSVCEMKIGKPNKLSQFFIPWKSILRCIQHLFKRIVTNELNTINNTNQSSDENLTTKNLMDNERLKEFANMFLPEILTCLCELNQTVRNLAGNLLINLVYAFAGQQVWDKDKSSLSIYQSQNNLLTFDSRSSRPPTIMNNIMNDDTDTEDDDNVKFNNKSTNSSLMGGLTYSDGEDNDDIMSTKSMPRGSLISEQICHALNLVLSRLWPCLPPHNRPATNSIELSLQQSSARAICLLMRHWRFRQALILNINSESNLISQLVSTLLSEVNLISQCLVQSNQRKLIRLGLQLARSLIIFIKEGSISLASVVSSM</sequence>
<proteinExistence type="predicted"/>